<dbReference type="OrthoDB" id="3643156at2759"/>
<sequence>MRCAAPAPRRSLPSILMQYAQYPILTTTHNSEISTVGIALTVDHATASVRYQNGTFEDLGRVEANAEYKELMRRLSSPDACHPHPPYESSEEEWHDYPRQLRRRLRMLVGLPASSDVAILAELLENIAQITFPEPGSQRAAVISYPALWALYQEDLYDAAAHRGIATLRSSPWGNYQSVELVSAYAGHGLGLCKDPVSSFDRCFEEEEHLPERLVVLFEYTEYALVMHRRYLSRVHLDPFMDTFIDPSFDLGSANHPSGADIQKFVLQFLLHKIGCYEGYYPFTCPEVVTFILTGSESSYRGENARMVIEAIAVAVHEFGSTGELFFSNPDFMAARGAAEMAWRASVVENRPPTPTQ</sequence>
<keyword evidence="2" id="KW-1185">Reference proteome</keyword>
<evidence type="ECO:0000313" key="2">
    <source>
        <dbReference type="Proteomes" id="UP000799424"/>
    </source>
</evidence>
<accession>A0A6A7ADY0</accession>
<protein>
    <submittedName>
        <fullName evidence="1">Uncharacterized protein</fullName>
    </submittedName>
</protein>
<name>A0A6A7ADY0_9PLEO</name>
<dbReference type="EMBL" id="MU006218">
    <property type="protein sequence ID" value="KAF2831520.1"/>
    <property type="molecule type" value="Genomic_DNA"/>
</dbReference>
<proteinExistence type="predicted"/>
<evidence type="ECO:0000313" key="1">
    <source>
        <dbReference type="EMBL" id="KAF2831520.1"/>
    </source>
</evidence>
<dbReference type="AlphaFoldDB" id="A0A6A7ADY0"/>
<gene>
    <name evidence="1" type="ORF">CC86DRAFT_140294</name>
</gene>
<dbReference type="Proteomes" id="UP000799424">
    <property type="component" value="Unassembled WGS sequence"/>
</dbReference>
<reference evidence="1" key="1">
    <citation type="journal article" date="2020" name="Stud. Mycol.">
        <title>101 Dothideomycetes genomes: a test case for predicting lifestyles and emergence of pathogens.</title>
        <authorList>
            <person name="Haridas S."/>
            <person name="Albert R."/>
            <person name="Binder M."/>
            <person name="Bloem J."/>
            <person name="Labutti K."/>
            <person name="Salamov A."/>
            <person name="Andreopoulos B."/>
            <person name="Baker S."/>
            <person name="Barry K."/>
            <person name="Bills G."/>
            <person name="Bluhm B."/>
            <person name="Cannon C."/>
            <person name="Castanera R."/>
            <person name="Culley D."/>
            <person name="Daum C."/>
            <person name="Ezra D."/>
            <person name="Gonzalez J."/>
            <person name="Henrissat B."/>
            <person name="Kuo A."/>
            <person name="Liang C."/>
            <person name="Lipzen A."/>
            <person name="Lutzoni F."/>
            <person name="Magnuson J."/>
            <person name="Mondo S."/>
            <person name="Nolan M."/>
            <person name="Ohm R."/>
            <person name="Pangilinan J."/>
            <person name="Park H.-J."/>
            <person name="Ramirez L."/>
            <person name="Alfaro M."/>
            <person name="Sun H."/>
            <person name="Tritt A."/>
            <person name="Yoshinaga Y."/>
            <person name="Zwiers L.-H."/>
            <person name="Turgeon B."/>
            <person name="Goodwin S."/>
            <person name="Spatafora J."/>
            <person name="Crous P."/>
            <person name="Grigoriev I."/>
        </authorList>
    </citation>
    <scope>NUCLEOTIDE SEQUENCE</scope>
    <source>
        <strain evidence="1">CBS 113818</strain>
    </source>
</reference>
<organism evidence="1 2">
    <name type="scientific">Ophiobolus disseminans</name>
    <dbReference type="NCBI Taxonomy" id="1469910"/>
    <lineage>
        <taxon>Eukaryota</taxon>
        <taxon>Fungi</taxon>
        <taxon>Dikarya</taxon>
        <taxon>Ascomycota</taxon>
        <taxon>Pezizomycotina</taxon>
        <taxon>Dothideomycetes</taxon>
        <taxon>Pleosporomycetidae</taxon>
        <taxon>Pleosporales</taxon>
        <taxon>Pleosporineae</taxon>
        <taxon>Phaeosphaeriaceae</taxon>
        <taxon>Ophiobolus</taxon>
    </lineage>
</organism>